<evidence type="ECO:0000256" key="1">
    <source>
        <dbReference type="SAM" id="MobiDB-lite"/>
    </source>
</evidence>
<feature type="chain" id="PRO_5044596150" evidence="2">
    <location>
        <begin position="35"/>
        <end position="61"/>
    </location>
</feature>
<reference evidence="5 6" key="1">
    <citation type="submission" date="2018-11" db="EMBL/GenBank/DDBJ databases">
        <title>Sequencing the genomes of 1000 actinobacteria strains.</title>
        <authorList>
            <person name="Klenk H.-P."/>
        </authorList>
    </citation>
    <scope>NUCLEOTIDE SEQUENCE [LARGE SCALE GENOMIC DNA]</scope>
    <source>
        <strain evidence="3 6">DSM 44780</strain>
        <strain evidence="4 5">DSM 44781</strain>
    </source>
</reference>
<proteinExistence type="predicted"/>
<comment type="caution">
    <text evidence="4">The sequence shown here is derived from an EMBL/GenBank/DDBJ whole genome shotgun (WGS) entry which is preliminary data.</text>
</comment>
<evidence type="ECO:0000313" key="6">
    <source>
        <dbReference type="Proteomes" id="UP000267408"/>
    </source>
</evidence>
<feature type="compositionally biased region" description="Low complexity" evidence="1">
    <location>
        <begin position="36"/>
        <end position="55"/>
    </location>
</feature>
<keyword evidence="2" id="KW-0732">Signal</keyword>
<dbReference type="EMBL" id="RJVJ01000001">
    <property type="protein sequence ID" value="ROR42552.1"/>
    <property type="molecule type" value="Genomic_DNA"/>
</dbReference>
<organism evidence="4 5">
    <name type="scientific">Kitasatospora cineracea</name>
    <dbReference type="NCBI Taxonomy" id="88074"/>
    <lineage>
        <taxon>Bacteria</taxon>
        <taxon>Bacillati</taxon>
        <taxon>Actinomycetota</taxon>
        <taxon>Actinomycetes</taxon>
        <taxon>Kitasatosporales</taxon>
        <taxon>Streptomycetaceae</taxon>
        <taxon>Kitasatospora</taxon>
    </lineage>
</organism>
<dbReference type="EMBL" id="RKQG01000001">
    <property type="protein sequence ID" value="RPE33046.1"/>
    <property type="molecule type" value="Genomic_DNA"/>
</dbReference>
<dbReference type="RefSeq" id="WP_123553299.1">
    <property type="nucleotide sequence ID" value="NZ_JBEYIY010000019.1"/>
</dbReference>
<evidence type="ECO:0000313" key="3">
    <source>
        <dbReference type="EMBL" id="ROR42552.1"/>
    </source>
</evidence>
<accession>A0A8G1UEN6</accession>
<dbReference type="Proteomes" id="UP000267408">
    <property type="component" value="Unassembled WGS sequence"/>
</dbReference>
<keyword evidence="5" id="KW-1185">Reference proteome</keyword>
<evidence type="ECO:0000313" key="4">
    <source>
        <dbReference type="EMBL" id="RPE33046.1"/>
    </source>
</evidence>
<sequence>MTSIGSTVTKRTVNAVVVTTALLGLALAAGSVGATSAAADDTPAPAPTVTAVASPNTHDWS</sequence>
<protein>
    <submittedName>
        <fullName evidence="4">Uncharacterized protein</fullName>
    </submittedName>
</protein>
<name>A0A3N4RJU2_9ACTN</name>
<accession>A0A3N4RJU2</accession>
<feature type="signal peptide" evidence="2">
    <location>
        <begin position="1"/>
        <end position="34"/>
    </location>
</feature>
<evidence type="ECO:0000256" key="2">
    <source>
        <dbReference type="SAM" id="SignalP"/>
    </source>
</evidence>
<dbReference type="Proteomes" id="UP000266906">
    <property type="component" value="Unassembled WGS sequence"/>
</dbReference>
<feature type="region of interest" description="Disordered" evidence="1">
    <location>
        <begin position="36"/>
        <end position="61"/>
    </location>
</feature>
<gene>
    <name evidence="4" type="ORF">EDD38_1325</name>
    <name evidence="3" type="ORF">EDD39_0677</name>
</gene>
<evidence type="ECO:0000313" key="5">
    <source>
        <dbReference type="Proteomes" id="UP000266906"/>
    </source>
</evidence>
<dbReference type="AlphaFoldDB" id="A0A3N4RJU2"/>